<dbReference type="RefSeq" id="WP_157482548.1">
    <property type="nucleotide sequence ID" value="NZ_BAZW01000012.1"/>
</dbReference>
<dbReference type="EMBL" id="BAZW01000012">
    <property type="protein sequence ID" value="GAO29744.1"/>
    <property type="molecule type" value="Genomic_DNA"/>
</dbReference>
<proteinExistence type="predicted"/>
<reference evidence="1 2" key="1">
    <citation type="journal article" date="2015" name="Microbes Environ.">
        <title>Distribution and evolution of nitrogen fixation genes in the phylum bacteroidetes.</title>
        <authorList>
            <person name="Inoue J."/>
            <person name="Oshima K."/>
            <person name="Suda W."/>
            <person name="Sakamoto M."/>
            <person name="Iino T."/>
            <person name="Noda S."/>
            <person name="Hongoh Y."/>
            <person name="Hattori M."/>
            <person name="Ohkuma M."/>
        </authorList>
    </citation>
    <scope>NUCLEOTIDE SEQUENCE [LARGE SCALE GENOMIC DNA]</scope>
    <source>
        <strain evidence="1">JCM 15548</strain>
    </source>
</reference>
<sequence length="975" mass="109488">MGRICYIVLISCLLLVGHIDLHAQAGGLEVRFRSAATDLKDEGLASNVLVIRNNSGQSQDVQVQLIAPNGWQLWGQNTRTVHVAASDSAFVPVRISSGTPLNGELNYALNAVVSLRGMVIANAEWSVRLLRTSAWLVSTSGNRLYFAHNSDTASVSLRLSNDGNTNERLMMRAEAPEGLVFDSDNGFIRQLEMAVQLPPGQDTVLWLPVKLIAKMSRPDGQPRGYEDQTYRIKLSVQSQGGVRQAGRTWTGAVECFRLDSDAKMEPSRFNALPLTVAFNTYNIVSDYTYATLSLSGTKEFERNNGLLNYYYQTDFLQNQMNLESFLGNYHYMGYFSQKMTLEAGNLSMNKAGYGISGKGLRGSYIYGNHRIGGIYLRQPDLMNESTGSGMGSFYSYNTQKLRVDGYGQFTESKIRHTESVLATADVSWQFIPRHRLRLGGGYSAETHAWVPDSSFVVNGYLARFGYNTSIQKFNFSANGYYGSPGYVAQNGVLSAATSLSYSMDDNNRLSLSASLFEYDPQRYSRGQLLTDSVFNERTRVLLKYHQRHGSDNYGLGAVWYLMRSSYLFSDNYGVDLDYRTRTGQVSVFANAFLGAMAFPEIEDLATIFVANARASLRYKDVNASVRYYYGPYTTMDQMEYIQTGFNPQKVYLNLLHDWWLFSDYINLHTGLNYYYATYQNRHQFNFLPELFYRSRNGFVFSVYARHMIFGHGDYDRDIVRGGVPTTITQSATSYGYTEYGAGLKFNLNVPASMPRNYDARFVVFQDANGNGILDGAEHGIPDVLVKASPDSPMRDMDGNDFYYETEAYSLISDDEGVVSFRNLPKGNYIIETIPLTAQGAMADIKRFYKEVSGNRTLFLPYSDGARLSGSILLQRDRYGTQRDVLIDNIRVTATNNADNSSFSSLTDRDGRFVLYLPGGEYTISVNEGAIDQRFMFVDNDVVLSISAAAGNYTVNFQLVERQRNIRMAPSNIDEE</sequence>
<dbReference type="OrthoDB" id="908824at2"/>
<comment type="caution">
    <text evidence="1">The sequence shown here is derived from an EMBL/GenBank/DDBJ whole genome shotgun (WGS) entry which is preliminary data.</text>
</comment>
<gene>
    <name evidence="1" type="ORF">JCM15548_11965</name>
</gene>
<evidence type="ECO:0000313" key="1">
    <source>
        <dbReference type="EMBL" id="GAO29744.1"/>
    </source>
</evidence>
<keyword evidence="2" id="KW-1185">Reference proteome</keyword>
<name>A0A0E9LWW4_9BACT</name>
<evidence type="ECO:0000313" key="2">
    <source>
        <dbReference type="Proteomes" id="UP000032900"/>
    </source>
</evidence>
<dbReference type="STRING" id="1236989.JCM15548_11965"/>
<dbReference type="Proteomes" id="UP000032900">
    <property type="component" value="Unassembled WGS sequence"/>
</dbReference>
<accession>A0A0E9LWW4</accession>
<dbReference type="AlphaFoldDB" id="A0A0E9LWW4"/>
<dbReference type="Gene3D" id="2.60.40.10">
    <property type="entry name" value="Immunoglobulins"/>
    <property type="match status" value="1"/>
</dbReference>
<organism evidence="1 2">
    <name type="scientific">Geofilum rubicundum JCM 15548</name>
    <dbReference type="NCBI Taxonomy" id="1236989"/>
    <lineage>
        <taxon>Bacteria</taxon>
        <taxon>Pseudomonadati</taxon>
        <taxon>Bacteroidota</taxon>
        <taxon>Bacteroidia</taxon>
        <taxon>Marinilabiliales</taxon>
        <taxon>Marinilabiliaceae</taxon>
        <taxon>Geofilum</taxon>
    </lineage>
</organism>
<dbReference type="InterPro" id="IPR013783">
    <property type="entry name" value="Ig-like_fold"/>
</dbReference>
<evidence type="ECO:0008006" key="3">
    <source>
        <dbReference type="Google" id="ProtNLM"/>
    </source>
</evidence>
<dbReference type="SUPFAM" id="SSF117074">
    <property type="entry name" value="Hypothetical protein PA1324"/>
    <property type="match status" value="1"/>
</dbReference>
<protein>
    <recommendedName>
        <fullName evidence="3">SD-repeat containing protein B domain-containing protein</fullName>
    </recommendedName>
</protein>